<dbReference type="Pfam" id="PF00676">
    <property type="entry name" value="E1_dh"/>
    <property type="match status" value="1"/>
</dbReference>
<protein>
    <recommendedName>
        <fullName evidence="4">oxoglutarate dehydrogenase (succinyl-transferring)</fullName>
        <ecNumber evidence="4">1.2.4.2</ecNumber>
    </recommendedName>
</protein>
<feature type="domain" description="Transketolase-like pyrimidine-binding" evidence="7">
    <location>
        <begin position="604"/>
        <end position="801"/>
    </location>
</feature>
<dbReference type="PANTHER" id="PTHR23152">
    <property type="entry name" value="2-OXOGLUTARATE DEHYDROGENASE"/>
    <property type="match status" value="1"/>
</dbReference>
<reference evidence="9" key="1">
    <citation type="journal article" date="2019" name="Int. J. Syst. Evol. Microbiol.">
        <title>The Global Catalogue of Microorganisms (GCM) 10K type strain sequencing project: providing services to taxonomists for standard genome sequencing and annotation.</title>
        <authorList>
            <consortium name="The Broad Institute Genomics Platform"/>
            <consortium name="The Broad Institute Genome Sequencing Center for Infectious Disease"/>
            <person name="Wu L."/>
            <person name="Ma J."/>
        </authorList>
    </citation>
    <scope>NUCLEOTIDE SEQUENCE [LARGE SCALE GENOMIC DNA]</scope>
    <source>
        <strain evidence="9">LMG 29247</strain>
    </source>
</reference>
<dbReference type="NCBIfam" id="TIGR00239">
    <property type="entry name" value="2oxo_dh_E1"/>
    <property type="match status" value="1"/>
</dbReference>
<dbReference type="Pfam" id="PF16870">
    <property type="entry name" value="OxoGdeHyase_C"/>
    <property type="match status" value="1"/>
</dbReference>
<accession>A0ABW4KRV4</accession>
<name>A0ABW4KRV4_9BURK</name>
<comment type="cofactor">
    <cofactor evidence="1">
        <name>thiamine diphosphate</name>
        <dbReference type="ChEBI" id="CHEBI:58937"/>
    </cofactor>
</comment>
<dbReference type="EC" id="1.2.4.2" evidence="4"/>
<dbReference type="InterPro" id="IPR001017">
    <property type="entry name" value="DH_E1"/>
</dbReference>
<dbReference type="Gene3D" id="3.40.50.11610">
    <property type="entry name" value="Multifunctional 2-oxoglutarate metabolism enzyme, C-terminal domain"/>
    <property type="match status" value="1"/>
</dbReference>
<comment type="similarity">
    <text evidence="3">Belongs to the alpha-ketoglutarate dehydrogenase family.</text>
</comment>
<organism evidence="8 9">
    <name type="scientific">Ottowia flava</name>
    <dbReference type="NCBI Taxonomy" id="2675430"/>
    <lineage>
        <taxon>Bacteria</taxon>
        <taxon>Pseudomonadati</taxon>
        <taxon>Pseudomonadota</taxon>
        <taxon>Betaproteobacteria</taxon>
        <taxon>Burkholderiales</taxon>
        <taxon>Comamonadaceae</taxon>
        <taxon>Ottowia</taxon>
    </lineage>
</organism>
<evidence type="ECO:0000256" key="2">
    <source>
        <dbReference type="ARBA" id="ARBA00003906"/>
    </source>
</evidence>
<comment type="function">
    <text evidence="2">E1 component of the 2-oxoglutarate dehydrogenase (OGDH) complex which catalyzes the decarboxylation of 2-oxoglutarate, the first step in the conversion of 2-oxoglutarate to succinyl-CoA and CO(2).</text>
</comment>
<dbReference type="Gene3D" id="3.40.50.12470">
    <property type="match status" value="1"/>
</dbReference>
<dbReference type="EMBL" id="JBHUEJ010000019">
    <property type="protein sequence ID" value="MFD1710720.1"/>
    <property type="molecule type" value="Genomic_DNA"/>
</dbReference>
<dbReference type="InterPro" id="IPR032106">
    <property type="entry name" value="2-oxogl_dehyd_N"/>
</dbReference>
<keyword evidence="6" id="KW-0786">Thiamine pyrophosphate</keyword>
<dbReference type="Pfam" id="PF16078">
    <property type="entry name" value="2-oxogl_dehyd_N"/>
    <property type="match status" value="1"/>
</dbReference>
<dbReference type="GO" id="GO:0004591">
    <property type="term" value="F:oxoglutarate dehydrogenase (succinyl-transferring) activity"/>
    <property type="evidence" value="ECO:0007669"/>
    <property type="project" value="UniProtKB-EC"/>
</dbReference>
<sequence>MNETKTVYTTYQGNSYLFGGNAPYVEEMYENYLANPGSVPDSWREYFDALQHVPAVDGSSARDVPHLPVINAFAERAKQGGTQVVVASGADSELGRKRTAVQQLIAAYRNVGARWADLDPLKRTERQDIPELDPAFYGFTDADMETVFNTSNTFFGKDTMSLRDLLNALRETYCGTIGAEYMYITDQGQKRWWQEKLESARTNPHLDAEQKKHVLERLTAAEGLERFLHTKYVGQKRFSLEGGESFIVAMDELIQKAGTEGVQEIVIGMAHRGRLNVLVNTLGKMPSMLFAEFDHTAPEELPAGDVKYHQGFSSDVSTAGGPVHLSLAFNPSHLEIVNPVVEGSVRARLDRRGDHEGDTVLPVLVHGDAAFAGQGVVMETLALAQTRGYYTGGTVHIVINNQIGFTTSDPRDTRSTLYCTDVVKMIEAPVLHVNGDDPEAVVLCMQLALQYRQEFNQDVVVDIVCYRKLGHNEQDTPMLTQPLMYTKIGKHPGTRRLYGDKLIAQGVLTEGGPDEMVAAYRAAMDAGKHTFDPVLTNFKSKYAVDWQPHLNQKWTDVADTSIPLAEWKRLAERITTVPEGFTVHTLVKKVLEDRAAMGRGEINVDWGMGESMAFASLVASGYPIRLSGEDSGRGTFVHRHAVLHDQKREKWDVGTYVPLQHVSDGQAPFVVIDSILSEEAVLGFEYGYASTDPQTLVIWEAQFGDFVNGAQVLIDQFIASGEVKWGRVNGLTMMLPHGYEGQGPEHSSARLERFMQLAAETNMQIVQPTTASQIFHVLRRQMIRPLRKPLIIMTPKSLLRNKDATSPVSEFTKGGFQTVIADKADLKADSVKRVIACSGKVYYDLAKKREENGVKDVAILRVEQLYPFPHKAFATEIKKYPNATEIVWCQDEPQNQGAWFFVQHYIHENMLAGQKLGYAGRAASASPAVGYAHLHQDQQKALIDAAFGRLKGFVLQK</sequence>
<dbReference type="InterPro" id="IPR031717">
    <property type="entry name" value="ODO-1/KGD_C"/>
</dbReference>
<proteinExistence type="inferred from homology"/>
<evidence type="ECO:0000256" key="6">
    <source>
        <dbReference type="ARBA" id="ARBA00023052"/>
    </source>
</evidence>
<dbReference type="InterPro" id="IPR029061">
    <property type="entry name" value="THDP-binding"/>
</dbReference>
<dbReference type="InterPro" id="IPR011603">
    <property type="entry name" value="2oxoglutarate_DH_E1"/>
</dbReference>
<evidence type="ECO:0000313" key="9">
    <source>
        <dbReference type="Proteomes" id="UP001597304"/>
    </source>
</evidence>
<gene>
    <name evidence="8" type="ORF">ACFSF0_08900</name>
</gene>
<evidence type="ECO:0000313" key="8">
    <source>
        <dbReference type="EMBL" id="MFD1710720.1"/>
    </source>
</evidence>
<evidence type="ECO:0000256" key="1">
    <source>
        <dbReference type="ARBA" id="ARBA00001964"/>
    </source>
</evidence>
<evidence type="ECO:0000259" key="7">
    <source>
        <dbReference type="SMART" id="SM00861"/>
    </source>
</evidence>
<dbReference type="NCBIfam" id="NF008907">
    <property type="entry name" value="PRK12270.1"/>
    <property type="match status" value="1"/>
</dbReference>
<dbReference type="SUPFAM" id="SSF52518">
    <property type="entry name" value="Thiamin diphosphate-binding fold (THDP-binding)"/>
    <property type="match status" value="2"/>
</dbReference>
<dbReference type="Proteomes" id="UP001597304">
    <property type="component" value="Unassembled WGS sequence"/>
</dbReference>
<dbReference type="RefSeq" id="WP_147911743.1">
    <property type="nucleotide sequence ID" value="NZ_JBHUEJ010000019.1"/>
</dbReference>
<evidence type="ECO:0000256" key="5">
    <source>
        <dbReference type="ARBA" id="ARBA00023002"/>
    </source>
</evidence>
<dbReference type="Gene3D" id="3.40.50.970">
    <property type="match status" value="1"/>
</dbReference>
<dbReference type="PIRSF" id="PIRSF000157">
    <property type="entry name" value="Oxoglu_dh_E1"/>
    <property type="match status" value="1"/>
</dbReference>
<dbReference type="Pfam" id="PF02779">
    <property type="entry name" value="Transket_pyr"/>
    <property type="match status" value="1"/>
</dbReference>
<comment type="caution">
    <text evidence="8">The sequence shown here is derived from an EMBL/GenBank/DDBJ whole genome shotgun (WGS) entry which is preliminary data.</text>
</comment>
<dbReference type="NCBIfam" id="NF006914">
    <property type="entry name" value="PRK09404.1"/>
    <property type="match status" value="1"/>
</dbReference>
<dbReference type="CDD" id="cd02016">
    <property type="entry name" value="TPP_E1_OGDC_like"/>
    <property type="match status" value="1"/>
</dbReference>
<dbReference type="InterPro" id="IPR042179">
    <property type="entry name" value="KGD_C_sf"/>
</dbReference>
<dbReference type="SMART" id="SM00861">
    <property type="entry name" value="Transket_pyr"/>
    <property type="match status" value="1"/>
</dbReference>
<dbReference type="PANTHER" id="PTHR23152:SF4">
    <property type="entry name" value="2-OXOADIPATE DEHYDROGENASE COMPLEX COMPONENT E1"/>
    <property type="match status" value="1"/>
</dbReference>
<evidence type="ECO:0000256" key="3">
    <source>
        <dbReference type="ARBA" id="ARBA00006936"/>
    </source>
</evidence>
<dbReference type="Gene3D" id="1.10.287.1150">
    <property type="entry name" value="TPP helical domain"/>
    <property type="match status" value="1"/>
</dbReference>
<keyword evidence="9" id="KW-1185">Reference proteome</keyword>
<evidence type="ECO:0000256" key="4">
    <source>
        <dbReference type="ARBA" id="ARBA00012280"/>
    </source>
</evidence>
<keyword evidence="5 8" id="KW-0560">Oxidoreductase</keyword>
<dbReference type="InterPro" id="IPR005475">
    <property type="entry name" value="Transketolase-like_Pyr-bd"/>
</dbReference>